<evidence type="ECO:0000259" key="12">
    <source>
        <dbReference type="PROSITE" id="PS50002"/>
    </source>
</evidence>
<feature type="region of interest" description="Disordered" evidence="11">
    <location>
        <begin position="702"/>
        <end position="727"/>
    </location>
</feature>
<evidence type="ECO:0008006" key="17">
    <source>
        <dbReference type="Google" id="ProtNLM"/>
    </source>
</evidence>
<feature type="compositionally biased region" description="Low complexity" evidence="11">
    <location>
        <begin position="567"/>
        <end position="586"/>
    </location>
</feature>
<dbReference type="InterPro" id="IPR012677">
    <property type="entry name" value="Nucleotide-bd_a/b_plait_sf"/>
</dbReference>
<dbReference type="InterPro" id="IPR036028">
    <property type="entry name" value="SH3-like_dom_sf"/>
</dbReference>
<dbReference type="InterPro" id="IPR031160">
    <property type="entry name" value="F_BAR_dom"/>
</dbReference>
<dbReference type="PANTHER" id="PTHR23065">
    <property type="entry name" value="PROLINE-SERINE-THREONINE PHOSPHATASE INTERACTING PROTEIN 1"/>
    <property type="match status" value="1"/>
</dbReference>
<dbReference type="SUPFAM" id="SSF50044">
    <property type="entry name" value="SH3-domain"/>
    <property type="match status" value="1"/>
</dbReference>
<dbReference type="GO" id="GO:0030864">
    <property type="term" value="C:cortical actin cytoskeleton"/>
    <property type="evidence" value="ECO:0007669"/>
    <property type="project" value="UniProtKB-ARBA"/>
</dbReference>
<dbReference type="OrthoDB" id="1049195at2759"/>
<evidence type="ECO:0000256" key="4">
    <source>
        <dbReference type="ARBA" id="ARBA00022553"/>
    </source>
</evidence>
<dbReference type="InterPro" id="IPR027267">
    <property type="entry name" value="AH/BAR_dom_sf"/>
</dbReference>
<evidence type="ECO:0000313" key="16">
    <source>
        <dbReference type="Proteomes" id="UP000605846"/>
    </source>
</evidence>
<dbReference type="PROSITE" id="PS50102">
    <property type="entry name" value="RRM"/>
    <property type="match status" value="1"/>
</dbReference>
<dbReference type="Gene3D" id="3.30.70.330">
    <property type="match status" value="1"/>
</dbReference>
<keyword evidence="3" id="KW-0963">Cytoplasm</keyword>
<dbReference type="SMART" id="SM00055">
    <property type="entry name" value="FCH"/>
    <property type="match status" value="1"/>
</dbReference>
<keyword evidence="5 7" id="KW-0694">RNA-binding</keyword>
<accession>A0A8H7ENL2</accession>
<dbReference type="AlphaFoldDB" id="A0A8H7ENL2"/>
<comment type="caution">
    <text evidence="15">The sequence shown here is derived from an EMBL/GenBank/DDBJ whole genome shotgun (WGS) entry which is preliminary data.</text>
</comment>
<comment type="subcellular location">
    <subcellularLocation>
        <location evidence="1">Cytoplasm</location>
        <location evidence="1">Cytoskeleton</location>
    </subcellularLocation>
</comment>
<dbReference type="InterPro" id="IPR001452">
    <property type="entry name" value="SH3_domain"/>
</dbReference>
<name>A0A8H7ENL2_9FUNG</name>
<dbReference type="Pfam" id="PF14604">
    <property type="entry name" value="SH3_9"/>
    <property type="match status" value="1"/>
</dbReference>
<evidence type="ECO:0000313" key="15">
    <source>
        <dbReference type="EMBL" id="KAF7724654.1"/>
    </source>
</evidence>
<proteinExistence type="predicted"/>
<dbReference type="GO" id="GO:0032153">
    <property type="term" value="C:cell division site"/>
    <property type="evidence" value="ECO:0007669"/>
    <property type="project" value="TreeGrafter"/>
</dbReference>
<dbReference type="SUPFAM" id="SSF103657">
    <property type="entry name" value="BAR/IMD domain-like"/>
    <property type="match status" value="1"/>
</dbReference>
<keyword evidence="6" id="KW-0206">Cytoskeleton</keyword>
<dbReference type="Pfam" id="PF00076">
    <property type="entry name" value="RRM_1"/>
    <property type="match status" value="1"/>
</dbReference>
<feature type="domain" description="RRM" evidence="13">
    <location>
        <begin position="70"/>
        <end position="159"/>
    </location>
</feature>
<keyword evidence="4" id="KW-0597">Phosphoprotein</keyword>
<feature type="domain" description="SH3" evidence="12">
    <location>
        <begin position="762"/>
        <end position="823"/>
    </location>
</feature>
<evidence type="ECO:0000256" key="2">
    <source>
        <dbReference type="ARBA" id="ARBA00022443"/>
    </source>
</evidence>
<reference evidence="15" key="1">
    <citation type="submission" date="2020-01" db="EMBL/GenBank/DDBJ databases">
        <title>Genome Sequencing of Three Apophysomyces-Like Fungal Strains Confirms a Novel Fungal Genus in the Mucoromycota with divergent Burkholderia-like Endosymbiotic Bacteria.</title>
        <authorList>
            <person name="Stajich J.E."/>
            <person name="Macias A.M."/>
            <person name="Carter-House D."/>
            <person name="Lovett B."/>
            <person name="Kasson L.R."/>
            <person name="Berry K."/>
            <person name="Grigoriev I."/>
            <person name="Chang Y."/>
            <person name="Spatafora J."/>
            <person name="Kasson M.T."/>
        </authorList>
    </citation>
    <scope>NUCLEOTIDE SEQUENCE</scope>
    <source>
        <strain evidence="15">NRRL A-21654</strain>
    </source>
</reference>
<evidence type="ECO:0000256" key="10">
    <source>
        <dbReference type="SAM" id="Coils"/>
    </source>
</evidence>
<dbReference type="Gene3D" id="1.20.1270.60">
    <property type="entry name" value="Arfaptin homology (AH) domain/BAR domain"/>
    <property type="match status" value="1"/>
</dbReference>
<evidence type="ECO:0000259" key="14">
    <source>
        <dbReference type="PROSITE" id="PS51741"/>
    </source>
</evidence>
<evidence type="ECO:0000259" key="13">
    <source>
        <dbReference type="PROSITE" id="PS50102"/>
    </source>
</evidence>
<dbReference type="SMART" id="SM00326">
    <property type="entry name" value="SH3"/>
    <property type="match status" value="1"/>
</dbReference>
<keyword evidence="2 8" id="KW-0728">SH3 domain</keyword>
<evidence type="ECO:0000256" key="5">
    <source>
        <dbReference type="ARBA" id="ARBA00022884"/>
    </source>
</evidence>
<dbReference type="GO" id="GO:0005886">
    <property type="term" value="C:plasma membrane"/>
    <property type="evidence" value="ECO:0007669"/>
    <property type="project" value="TreeGrafter"/>
</dbReference>
<evidence type="ECO:0000256" key="6">
    <source>
        <dbReference type="ARBA" id="ARBA00023212"/>
    </source>
</evidence>
<feature type="compositionally biased region" description="Acidic residues" evidence="11">
    <location>
        <begin position="624"/>
        <end position="633"/>
    </location>
</feature>
<keyword evidence="16" id="KW-1185">Reference proteome</keyword>
<protein>
    <recommendedName>
        <fullName evidence="17">SH3 domain-containing protein</fullName>
    </recommendedName>
</protein>
<dbReference type="GO" id="GO:0003723">
    <property type="term" value="F:RNA binding"/>
    <property type="evidence" value="ECO:0007669"/>
    <property type="project" value="UniProtKB-UniRule"/>
</dbReference>
<feature type="domain" description="F-BAR" evidence="14">
    <location>
        <begin position="211"/>
        <end position="492"/>
    </location>
</feature>
<sequence>MASGFGVLDMALDDVISQNRSNKRKSTSRTIRGGVSKARGTRSSNRGNSFSPYPSRPIRNAPTQSRGARNSLVVANLHHNVSEKDLYCPNFGLPNDEAQELFGQIGALKRAFLHIAPSGKSSGVADIVFVRPNDAERARATYNNVELDGRPMRISFAPSIPTVATSVPSGRAPSGPRRNDRPSRGRGGRRQRDSRPKASEQDLDAQMDSYMSGGGVASDTEHHTGTGAVSTRLSNAKQTYEELNEFYELRAQIEKEYGEKLLQLSKHMLGRAEQGSLADALFHIPVALETTARAHVDLAQQMHDHLETSLQMFVNEQAKKTDTVSRLLSAYMINPTLSYTTFCATKEYRSLQILEDRYHQKHSALLRAKDDHLGETMKLAGMVKFLKEKGQDLPEAESAQIKEDIEESEHVVAAAEHTYQQAQADWEQLQETWDIDRQSTYETLRKIEQQRLEFIRTSLLTFANMLGDVHIVDDQNCSRIRMAMESMDIPKDMERFDIEIGVVKEREMDSADPMSNVFKEVEDMLDDVVPAQEMQKEEEAQAPQKPQEQHEQHEQEEKNPPCIISNATATASTSSTTVEDASSATTPPEIVPNTLPRSRSPSPKQDKFKPVPNPAFHSPAMVTQEEELSDDESVVLQPKPQPKEEKWMISTRRQPQQLPVKTQNAHIYDRQSMIIDPKRVTKPIAAHVDPLLTKPARPALKIDIPNSIHQDNNRRNNSNSDDNSNGIAPRQEAKQVIDSVRAQLRQAGSTVEKRQSRSPEKPRFSLARAKWPYEAKMDQEISFLYGDVLAVFHKQADGWWDAEIMDAKRRQRGLVPGNYMEIL</sequence>
<keyword evidence="9 10" id="KW-0175">Coiled coil</keyword>
<dbReference type="SUPFAM" id="SSF54928">
    <property type="entry name" value="RNA-binding domain, RBD"/>
    <property type="match status" value="1"/>
</dbReference>
<dbReference type="PANTHER" id="PTHR23065:SF7">
    <property type="entry name" value="NOSTRIN, ISOFORM H"/>
    <property type="match status" value="1"/>
</dbReference>
<feature type="region of interest" description="Disordered" evidence="11">
    <location>
        <begin position="19"/>
        <end position="66"/>
    </location>
</feature>
<dbReference type="SMART" id="SM00360">
    <property type="entry name" value="RRM"/>
    <property type="match status" value="1"/>
</dbReference>
<feature type="compositionally biased region" description="Basic and acidic residues" evidence="11">
    <location>
        <begin position="190"/>
        <end position="200"/>
    </location>
</feature>
<dbReference type="Pfam" id="PF13865">
    <property type="entry name" value="FoP_duplication"/>
    <property type="match status" value="1"/>
</dbReference>
<feature type="compositionally biased region" description="Polar residues" evidence="11">
    <location>
        <begin position="41"/>
        <end position="52"/>
    </location>
</feature>
<feature type="compositionally biased region" description="Polar residues" evidence="11">
    <location>
        <begin position="651"/>
        <end position="662"/>
    </location>
</feature>
<dbReference type="InterPro" id="IPR035979">
    <property type="entry name" value="RBD_domain_sf"/>
</dbReference>
<feature type="region of interest" description="Disordered" evidence="11">
    <location>
        <begin position="533"/>
        <end position="662"/>
    </location>
</feature>
<dbReference type="Gene3D" id="2.30.30.40">
    <property type="entry name" value="SH3 Domains"/>
    <property type="match status" value="1"/>
</dbReference>
<dbReference type="PROSITE" id="PS51741">
    <property type="entry name" value="F_BAR"/>
    <property type="match status" value="1"/>
</dbReference>
<evidence type="ECO:0000256" key="7">
    <source>
        <dbReference type="PROSITE-ProRule" id="PRU00176"/>
    </source>
</evidence>
<feature type="compositionally biased region" description="Basic and acidic residues" evidence="11">
    <location>
        <begin position="547"/>
        <end position="559"/>
    </location>
</feature>
<feature type="compositionally biased region" description="Low complexity" evidence="11">
    <location>
        <begin position="715"/>
        <end position="725"/>
    </location>
</feature>
<dbReference type="GO" id="GO:0030036">
    <property type="term" value="P:actin cytoskeleton organization"/>
    <property type="evidence" value="ECO:0007669"/>
    <property type="project" value="UniProtKB-ARBA"/>
</dbReference>
<evidence type="ECO:0000256" key="3">
    <source>
        <dbReference type="ARBA" id="ARBA00022490"/>
    </source>
</evidence>
<dbReference type="InterPro" id="IPR000504">
    <property type="entry name" value="RRM_dom"/>
</dbReference>
<dbReference type="Pfam" id="PF00611">
    <property type="entry name" value="FCH"/>
    <property type="match status" value="1"/>
</dbReference>
<dbReference type="Proteomes" id="UP000605846">
    <property type="component" value="Unassembled WGS sequence"/>
</dbReference>
<feature type="region of interest" description="Disordered" evidence="11">
    <location>
        <begin position="158"/>
        <end position="231"/>
    </location>
</feature>
<gene>
    <name evidence="15" type="ORF">EC973_000826</name>
</gene>
<dbReference type="InterPro" id="IPR001060">
    <property type="entry name" value="FCH_dom"/>
</dbReference>
<dbReference type="PROSITE" id="PS50002">
    <property type="entry name" value="SH3"/>
    <property type="match status" value="1"/>
</dbReference>
<dbReference type="SMART" id="SM01218">
    <property type="entry name" value="FoP_duplication"/>
    <property type="match status" value="1"/>
</dbReference>
<dbReference type="EMBL" id="JABAYA010000114">
    <property type="protein sequence ID" value="KAF7724654.1"/>
    <property type="molecule type" value="Genomic_DNA"/>
</dbReference>
<evidence type="ECO:0000256" key="1">
    <source>
        <dbReference type="ARBA" id="ARBA00004245"/>
    </source>
</evidence>
<feature type="coiled-coil region" evidence="10">
    <location>
        <begin position="405"/>
        <end position="432"/>
    </location>
</feature>
<evidence type="ECO:0000256" key="8">
    <source>
        <dbReference type="PROSITE-ProRule" id="PRU00192"/>
    </source>
</evidence>
<organism evidence="15 16">
    <name type="scientific">Apophysomyces ossiformis</name>
    <dbReference type="NCBI Taxonomy" id="679940"/>
    <lineage>
        <taxon>Eukaryota</taxon>
        <taxon>Fungi</taxon>
        <taxon>Fungi incertae sedis</taxon>
        <taxon>Mucoromycota</taxon>
        <taxon>Mucoromycotina</taxon>
        <taxon>Mucoromycetes</taxon>
        <taxon>Mucorales</taxon>
        <taxon>Mucorineae</taxon>
        <taxon>Mucoraceae</taxon>
        <taxon>Apophysomyces</taxon>
    </lineage>
</organism>
<dbReference type="InterPro" id="IPR025715">
    <property type="entry name" value="FoP_C"/>
</dbReference>
<evidence type="ECO:0000256" key="9">
    <source>
        <dbReference type="PROSITE-ProRule" id="PRU01077"/>
    </source>
</evidence>
<evidence type="ECO:0000256" key="11">
    <source>
        <dbReference type="SAM" id="MobiDB-lite"/>
    </source>
</evidence>